<keyword evidence="9" id="KW-1185">Reference proteome</keyword>
<dbReference type="UniPathway" id="UPA00031">
    <property type="reaction ID" value="UER00011"/>
</dbReference>
<evidence type="ECO:0000256" key="5">
    <source>
        <dbReference type="ARBA" id="ARBA00023239"/>
    </source>
</evidence>
<dbReference type="AlphaFoldDB" id="R4KJU4"/>
<evidence type="ECO:0000256" key="2">
    <source>
        <dbReference type="ARBA" id="ARBA00016664"/>
    </source>
</evidence>
<dbReference type="PROSITE" id="PS00955">
    <property type="entry name" value="IGP_DEHYDRATASE_2"/>
    <property type="match status" value="1"/>
</dbReference>
<dbReference type="HAMAP" id="MF_00076">
    <property type="entry name" value="HisB"/>
    <property type="match status" value="1"/>
</dbReference>
<evidence type="ECO:0000256" key="4">
    <source>
        <dbReference type="ARBA" id="ARBA00023102"/>
    </source>
</evidence>
<dbReference type="FunFam" id="3.30.230.40:FF:000003">
    <property type="entry name" value="Imidazoleglycerol-phosphate dehydratase HisB"/>
    <property type="match status" value="1"/>
</dbReference>
<evidence type="ECO:0000313" key="9">
    <source>
        <dbReference type="Proteomes" id="UP000013520"/>
    </source>
</evidence>
<dbReference type="NCBIfam" id="NF002114">
    <property type="entry name" value="PRK00951.2-4"/>
    <property type="match status" value="1"/>
</dbReference>
<dbReference type="GO" id="GO:0000105">
    <property type="term" value="P:L-histidine biosynthetic process"/>
    <property type="evidence" value="ECO:0007669"/>
    <property type="project" value="UniProtKB-UniRule"/>
</dbReference>
<dbReference type="Pfam" id="PF00475">
    <property type="entry name" value="IGPD"/>
    <property type="match status" value="1"/>
</dbReference>
<dbReference type="Proteomes" id="UP000013520">
    <property type="component" value="Chromosome"/>
</dbReference>
<dbReference type="PANTHER" id="PTHR23133:SF2">
    <property type="entry name" value="IMIDAZOLEGLYCEROL-PHOSPHATE DEHYDRATASE"/>
    <property type="match status" value="1"/>
</dbReference>
<dbReference type="FunFam" id="3.30.230.40:FF:000001">
    <property type="entry name" value="Imidazoleglycerol-phosphate dehydratase HisB"/>
    <property type="match status" value="1"/>
</dbReference>
<dbReference type="InterPro" id="IPR020568">
    <property type="entry name" value="Ribosomal_Su5_D2-typ_SF"/>
</dbReference>
<evidence type="ECO:0000256" key="6">
    <source>
        <dbReference type="HAMAP-Rule" id="MF_00076"/>
    </source>
</evidence>
<proteinExistence type="inferred from homology"/>
<gene>
    <name evidence="6" type="primary">hisB</name>
    <name evidence="8" type="ORF">Desgi_2465</name>
</gene>
<dbReference type="InterPro" id="IPR020565">
    <property type="entry name" value="ImidazoleglycerP_deHydtase_CS"/>
</dbReference>
<dbReference type="PROSITE" id="PS00954">
    <property type="entry name" value="IGP_DEHYDRATASE_1"/>
    <property type="match status" value="1"/>
</dbReference>
<dbReference type="InterPro" id="IPR000807">
    <property type="entry name" value="ImidazoleglycerolP_deHydtase"/>
</dbReference>
<keyword evidence="6" id="KW-0963">Cytoplasm</keyword>
<dbReference type="EC" id="4.2.1.19" evidence="6 7"/>
<evidence type="ECO:0000313" key="8">
    <source>
        <dbReference type="EMBL" id="AGL01877.1"/>
    </source>
</evidence>
<comment type="subcellular location">
    <subcellularLocation>
        <location evidence="6 7">Cytoplasm</location>
    </subcellularLocation>
</comment>
<dbReference type="PANTHER" id="PTHR23133">
    <property type="entry name" value="IMIDAZOLEGLYCEROL-PHOSPHATE DEHYDRATASE HIS7"/>
    <property type="match status" value="1"/>
</dbReference>
<dbReference type="InterPro" id="IPR038494">
    <property type="entry name" value="IGPD_sf"/>
</dbReference>
<dbReference type="eggNOG" id="COG0131">
    <property type="taxonomic scope" value="Bacteria"/>
</dbReference>
<keyword evidence="5 6" id="KW-0456">Lyase</keyword>
<dbReference type="RefSeq" id="WP_006523121.1">
    <property type="nucleotide sequence ID" value="NC_021184.1"/>
</dbReference>
<accession>R4KJU4</accession>
<dbReference type="KEGG" id="dgi:Desgi_2465"/>
<comment type="pathway">
    <text evidence="1 6 7">Amino-acid biosynthesis; L-histidine biosynthesis; L-histidine from 5-phospho-alpha-D-ribose 1-diphosphate: step 6/9.</text>
</comment>
<evidence type="ECO:0000256" key="7">
    <source>
        <dbReference type="RuleBase" id="RU000599"/>
    </source>
</evidence>
<dbReference type="NCBIfam" id="NF002111">
    <property type="entry name" value="PRK00951.2-1"/>
    <property type="match status" value="1"/>
</dbReference>
<sequence length="199" mass="21571">MEIKNMRSAEINRETNETCVSLYLALDSTGKSEINTGVGFMDHMLDLLAKHGGMQLKLLVRGDLAVDAHHTVEDVGICLGQALKTALGDKHGIERYGHVLLPMDEALVAVALDFSGRGYLAFDVPLPTAKVGDFDTELVEEFLRAFATNGALTLHVHMMAGKNTHHIIEAVFKGLGRVLRSAAEIKDPQRGLPSTKGVL</sequence>
<protein>
    <recommendedName>
        <fullName evidence="2 6">Imidazoleglycerol-phosphate dehydratase</fullName>
        <shortName evidence="6">IGPD</shortName>
        <ecNumber evidence="6 7">4.2.1.19</ecNumber>
    </recommendedName>
</protein>
<comment type="catalytic activity">
    <reaction evidence="6 7">
        <text>D-erythro-1-(imidazol-4-yl)glycerol 3-phosphate = 3-(imidazol-4-yl)-2-oxopropyl phosphate + H2O</text>
        <dbReference type="Rhea" id="RHEA:11040"/>
        <dbReference type="ChEBI" id="CHEBI:15377"/>
        <dbReference type="ChEBI" id="CHEBI:57766"/>
        <dbReference type="ChEBI" id="CHEBI:58278"/>
        <dbReference type="EC" id="4.2.1.19"/>
    </reaction>
</comment>
<dbReference type="EMBL" id="CP003273">
    <property type="protein sequence ID" value="AGL01877.1"/>
    <property type="molecule type" value="Genomic_DNA"/>
</dbReference>
<dbReference type="GO" id="GO:0004424">
    <property type="term" value="F:imidazoleglycerol-phosphate dehydratase activity"/>
    <property type="evidence" value="ECO:0007669"/>
    <property type="project" value="UniProtKB-UniRule"/>
</dbReference>
<dbReference type="CDD" id="cd07914">
    <property type="entry name" value="IGPD"/>
    <property type="match status" value="1"/>
</dbReference>
<comment type="similarity">
    <text evidence="6 7">Belongs to the imidazoleglycerol-phosphate dehydratase family.</text>
</comment>
<keyword evidence="4 6" id="KW-0368">Histidine biosynthesis</keyword>
<name>R4KJU4_9FIRM</name>
<dbReference type="Gene3D" id="3.30.230.40">
    <property type="entry name" value="Imidazole glycerol phosphate dehydratase, domain 1"/>
    <property type="match status" value="2"/>
</dbReference>
<organism evidence="8 9">
    <name type="scientific">Desulfoscipio gibsoniae DSM 7213</name>
    <dbReference type="NCBI Taxonomy" id="767817"/>
    <lineage>
        <taxon>Bacteria</taxon>
        <taxon>Bacillati</taxon>
        <taxon>Bacillota</taxon>
        <taxon>Clostridia</taxon>
        <taxon>Eubacteriales</taxon>
        <taxon>Desulfallaceae</taxon>
        <taxon>Desulfoscipio</taxon>
    </lineage>
</organism>
<dbReference type="HOGENOM" id="CLU_044308_3_0_9"/>
<evidence type="ECO:0000256" key="3">
    <source>
        <dbReference type="ARBA" id="ARBA00022605"/>
    </source>
</evidence>
<keyword evidence="3 6" id="KW-0028">Amino-acid biosynthesis</keyword>
<dbReference type="STRING" id="767817.Desgi_2465"/>
<dbReference type="SUPFAM" id="SSF54211">
    <property type="entry name" value="Ribosomal protein S5 domain 2-like"/>
    <property type="match status" value="2"/>
</dbReference>
<reference evidence="8 9" key="1">
    <citation type="submission" date="2012-01" db="EMBL/GenBank/DDBJ databases">
        <title>Complete sequence of Desulfotomaculum gibsoniae DSM 7213.</title>
        <authorList>
            <consortium name="US DOE Joint Genome Institute"/>
            <person name="Lucas S."/>
            <person name="Han J."/>
            <person name="Lapidus A."/>
            <person name="Cheng J.-F."/>
            <person name="Goodwin L."/>
            <person name="Pitluck S."/>
            <person name="Peters L."/>
            <person name="Ovchinnikova G."/>
            <person name="Teshima H."/>
            <person name="Detter J.C."/>
            <person name="Han C."/>
            <person name="Tapia R."/>
            <person name="Land M."/>
            <person name="Hauser L."/>
            <person name="Kyrpides N."/>
            <person name="Ivanova N."/>
            <person name="Pagani I."/>
            <person name="Parshina S."/>
            <person name="Plugge C."/>
            <person name="Muyzer G."/>
            <person name="Kuever J."/>
            <person name="Ivanova A."/>
            <person name="Nazina T."/>
            <person name="Klenk H.-P."/>
            <person name="Brambilla E."/>
            <person name="Spring S."/>
            <person name="Stams A.F."/>
            <person name="Woyke T."/>
        </authorList>
    </citation>
    <scope>NUCLEOTIDE SEQUENCE [LARGE SCALE GENOMIC DNA]</scope>
    <source>
        <strain evidence="8 9">DSM 7213</strain>
    </source>
</reference>
<dbReference type="GO" id="GO:0005737">
    <property type="term" value="C:cytoplasm"/>
    <property type="evidence" value="ECO:0007669"/>
    <property type="project" value="UniProtKB-SubCell"/>
</dbReference>
<evidence type="ECO:0000256" key="1">
    <source>
        <dbReference type="ARBA" id="ARBA00005047"/>
    </source>
</evidence>